<dbReference type="Proteomes" id="UP001165080">
    <property type="component" value="Unassembled WGS sequence"/>
</dbReference>
<dbReference type="PROSITE" id="PS51089">
    <property type="entry name" value="HP"/>
    <property type="match status" value="1"/>
</dbReference>
<accession>A0A9W6BX05</accession>
<dbReference type="InterPro" id="IPR051618">
    <property type="entry name" value="Actin-binding_LIM"/>
</dbReference>
<evidence type="ECO:0000313" key="4">
    <source>
        <dbReference type="Proteomes" id="UP001165080"/>
    </source>
</evidence>
<feature type="compositionally biased region" description="Low complexity" evidence="1">
    <location>
        <begin position="148"/>
        <end position="161"/>
    </location>
</feature>
<comment type="caution">
    <text evidence="3">The sequence shown here is derived from an EMBL/GenBank/DDBJ whole genome shotgun (WGS) entry which is preliminary data.</text>
</comment>
<dbReference type="InterPro" id="IPR003128">
    <property type="entry name" value="Villin_headpiece"/>
</dbReference>
<evidence type="ECO:0000313" key="3">
    <source>
        <dbReference type="EMBL" id="GLC59420.1"/>
    </source>
</evidence>
<sequence length="422" mass="42919">MTQQEEAKVAASADGTVDKDTSVSGHENGPGKAIPAKPESEPGIAKDVSADPVEVTEQGATSAAAETAAGDAASAEGEEAEKSTNGDAKPTEDQPPAAGVATVAEEAATPLAAGASEEPQPEAAAQEVPAESAGAGEDDVKEKPAGPAADSAQQEKAAAVADPPPVNGTATETEVPQEEAKQPEPSAAAEPEAASSVQEEKPSSPAEQKPSGPAGEKPGQAEETLSPVKSSEPKAAEMQEQPEPESTKGGRDEAGATSGTPAVSSPTGTPFMTPPGTVQALTRRLSATSLATPPLKSSSSSSDKQLVSVVSGGGSSSAVRTTKSPTGAKGGDASPPSTHDTKNTINVSQLLKAGAFKMQPLKDFVPYEELQRLRVEDGIDATRKEDYLSDTDFQTVFGMDRDAFKKLPSWKQAQAKKKANLF</sequence>
<feature type="domain" description="HP" evidence="2">
    <location>
        <begin position="359"/>
        <end position="422"/>
    </location>
</feature>
<feature type="region of interest" description="Disordered" evidence="1">
    <location>
        <begin position="1"/>
        <end position="343"/>
    </location>
</feature>
<dbReference type="InterPro" id="IPR036886">
    <property type="entry name" value="Villin_headpiece_dom_sf"/>
</dbReference>
<feature type="compositionally biased region" description="Low complexity" evidence="1">
    <location>
        <begin position="297"/>
        <end position="310"/>
    </location>
</feature>
<proteinExistence type="predicted"/>
<keyword evidence="4" id="KW-1185">Reference proteome</keyword>
<feature type="compositionally biased region" description="Basic and acidic residues" evidence="1">
    <location>
        <begin position="245"/>
        <end position="254"/>
    </location>
</feature>
<organism evidence="3 4">
    <name type="scientific">Pleodorina starrii</name>
    <dbReference type="NCBI Taxonomy" id="330485"/>
    <lineage>
        <taxon>Eukaryota</taxon>
        <taxon>Viridiplantae</taxon>
        <taxon>Chlorophyta</taxon>
        <taxon>core chlorophytes</taxon>
        <taxon>Chlorophyceae</taxon>
        <taxon>CS clade</taxon>
        <taxon>Chlamydomonadales</taxon>
        <taxon>Volvocaceae</taxon>
        <taxon>Pleodorina</taxon>
    </lineage>
</organism>
<feature type="compositionally biased region" description="Low complexity" evidence="1">
    <location>
        <begin position="96"/>
        <end position="135"/>
    </location>
</feature>
<dbReference type="SUPFAM" id="SSF47050">
    <property type="entry name" value="VHP, Villin headpiece domain"/>
    <property type="match status" value="1"/>
</dbReference>
<dbReference type="Gene3D" id="1.10.950.10">
    <property type="entry name" value="Villin headpiece domain"/>
    <property type="match status" value="1"/>
</dbReference>
<feature type="compositionally biased region" description="Low complexity" evidence="1">
    <location>
        <begin position="266"/>
        <end position="277"/>
    </location>
</feature>
<protein>
    <recommendedName>
        <fullName evidence="2">HP domain-containing protein</fullName>
    </recommendedName>
</protein>
<reference evidence="3 4" key="1">
    <citation type="journal article" date="2023" name="Commun. Biol.">
        <title>Reorganization of the ancestral sex-determining regions during the evolution of trioecy in Pleodorina starrii.</title>
        <authorList>
            <person name="Takahashi K."/>
            <person name="Suzuki S."/>
            <person name="Kawai-Toyooka H."/>
            <person name="Yamamoto K."/>
            <person name="Hamaji T."/>
            <person name="Ootsuki R."/>
            <person name="Yamaguchi H."/>
            <person name="Kawachi M."/>
            <person name="Higashiyama T."/>
            <person name="Nozaki H."/>
        </authorList>
    </citation>
    <scope>NUCLEOTIDE SEQUENCE [LARGE SCALE GENOMIC DNA]</scope>
    <source>
        <strain evidence="3 4">NIES-4479</strain>
    </source>
</reference>
<name>A0A9W6BX05_9CHLO</name>
<dbReference type="GO" id="GO:0051015">
    <property type="term" value="F:actin filament binding"/>
    <property type="evidence" value="ECO:0007669"/>
    <property type="project" value="TreeGrafter"/>
</dbReference>
<dbReference type="GO" id="GO:0007010">
    <property type="term" value="P:cytoskeleton organization"/>
    <property type="evidence" value="ECO:0007669"/>
    <property type="project" value="InterPro"/>
</dbReference>
<evidence type="ECO:0000256" key="1">
    <source>
        <dbReference type="SAM" id="MobiDB-lite"/>
    </source>
</evidence>
<dbReference type="GO" id="GO:0015629">
    <property type="term" value="C:actin cytoskeleton"/>
    <property type="evidence" value="ECO:0007669"/>
    <property type="project" value="TreeGrafter"/>
</dbReference>
<dbReference type="OrthoDB" id="6375767at2759"/>
<feature type="compositionally biased region" description="Low complexity" evidence="1">
    <location>
        <begin position="183"/>
        <end position="197"/>
    </location>
</feature>
<dbReference type="PANTHER" id="PTHR24213">
    <property type="entry name" value="ACTIN-BINDING LIM PROTEIN"/>
    <property type="match status" value="1"/>
</dbReference>
<dbReference type="AlphaFoldDB" id="A0A9W6BX05"/>
<dbReference type="GO" id="GO:0030032">
    <property type="term" value="P:lamellipodium assembly"/>
    <property type="evidence" value="ECO:0007669"/>
    <property type="project" value="TreeGrafter"/>
</dbReference>
<evidence type="ECO:0000259" key="2">
    <source>
        <dbReference type="PROSITE" id="PS51089"/>
    </source>
</evidence>
<feature type="compositionally biased region" description="Basic and acidic residues" evidence="1">
    <location>
        <begin position="80"/>
        <end position="92"/>
    </location>
</feature>
<dbReference type="SMART" id="SM00153">
    <property type="entry name" value="VHP"/>
    <property type="match status" value="1"/>
</dbReference>
<feature type="compositionally biased region" description="Low complexity" evidence="1">
    <location>
        <begin position="59"/>
        <end position="75"/>
    </location>
</feature>
<dbReference type="Pfam" id="PF02209">
    <property type="entry name" value="VHP"/>
    <property type="match status" value="1"/>
</dbReference>
<dbReference type="EMBL" id="BRXU01000027">
    <property type="protein sequence ID" value="GLC59420.1"/>
    <property type="molecule type" value="Genomic_DNA"/>
</dbReference>
<gene>
    <name evidence="3" type="primary">PLEST008237</name>
    <name evidence="3" type="ORF">PLESTB_001484200</name>
</gene>
<dbReference type="PANTHER" id="PTHR24213:SF9">
    <property type="entry name" value="UNCOORDINATED 115A, ISOFORM B-RELATED"/>
    <property type="match status" value="1"/>
</dbReference>